<dbReference type="PANTHER" id="PTHR43280:SF2">
    <property type="entry name" value="HTH-TYPE TRANSCRIPTIONAL REGULATOR EXSA"/>
    <property type="match status" value="1"/>
</dbReference>
<dbReference type="RefSeq" id="WP_060624352.1">
    <property type="nucleotide sequence ID" value="NZ_LCZJ02000026.1"/>
</dbReference>
<sequence length="343" mass="39607">MRCVLIVDDEPMIRKGLSIMIQQCSEHPYNIKLAQNGEEAIQLIMEEQPDFLFTDIRMPKVNGLELCRRLSEMETDIQTVVITGYGDFEYARQCVSYGVKEYLLKPVSKVNLQNVIAKLEAYRKKLESFVSVAKLDEWVMRMDDAIWTLDKERLYLVLQEWETDFLQRKMSRSQQKELLEEGYALLVKKLLVNSVIPGKSVLDLSAAAGPEQLFHCFAEASATILEELRRKRKGKAKDPIEEAKAFIEKHLAQEVSLEEVAEVLGLNASYFSQMFKHSTGETFVHYRIKRRMEKAKRLLADASFRITDISYEVGYADHPHFTKTFKKFTGLAPSEYRNQLGID</sequence>
<organism evidence="7 8">
    <name type="scientific">Paenibacillus etheri</name>
    <dbReference type="NCBI Taxonomy" id="1306852"/>
    <lineage>
        <taxon>Bacteria</taxon>
        <taxon>Bacillati</taxon>
        <taxon>Bacillota</taxon>
        <taxon>Bacilli</taxon>
        <taxon>Bacillales</taxon>
        <taxon>Paenibacillaceae</taxon>
        <taxon>Paenibacillus</taxon>
    </lineage>
</organism>
<dbReference type="GO" id="GO:0043565">
    <property type="term" value="F:sequence-specific DNA binding"/>
    <property type="evidence" value="ECO:0007669"/>
    <property type="project" value="InterPro"/>
</dbReference>
<evidence type="ECO:0000313" key="7">
    <source>
        <dbReference type="EMBL" id="KTD85499.1"/>
    </source>
</evidence>
<evidence type="ECO:0008006" key="9">
    <source>
        <dbReference type="Google" id="ProtNLM"/>
    </source>
</evidence>
<feature type="modified residue" description="4-aspartylphosphate" evidence="4">
    <location>
        <position position="55"/>
    </location>
</feature>
<dbReference type="SUPFAM" id="SSF46689">
    <property type="entry name" value="Homeodomain-like"/>
    <property type="match status" value="2"/>
</dbReference>
<dbReference type="GO" id="GO:0003700">
    <property type="term" value="F:DNA-binding transcription factor activity"/>
    <property type="evidence" value="ECO:0007669"/>
    <property type="project" value="InterPro"/>
</dbReference>
<dbReference type="GO" id="GO:0000160">
    <property type="term" value="P:phosphorelay signal transduction system"/>
    <property type="evidence" value="ECO:0007669"/>
    <property type="project" value="InterPro"/>
</dbReference>
<name>A0A0W1AVZ0_9BACL</name>
<feature type="domain" description="Response regulatory" evidence="6">
    <location>
        <begin position="3"/>
        <end position="120"/>
    </location>
</feature>
<dbReference type="Proteomes" id="UP000054709">
    <property type="component" value="Unassembled WGS sequence"/>
</dbReference>
<accession>A0A0W1AVZ0</accession>
<dbReference type="InterPro" id="IPR009057">
    <property type="entry name" value="Homeodomain-like_sf"/>
</dbReference>
<evidence type="ECO:0000256" key="3">
    <source>
        <dbReference type="ARBA" id="ARBA00023163"/>
    </source>
</evidence>
<dbReference type="PROSITE" id="PS00041">
    <property type="entry name" value="HTH_ARAC_FAMILY_1"/>
    <property type="match status" value="1"/>
</dbReference>
<feature type="domain" description="HTH araC/xylS-type" evidence="5">
    <location>
        <begin position="241"/>
        <end position="339"/>
    </location>
</feature>
<keyword evidence="1" id="KW-0805">Transcription regulation</keyword>
<gene>
    <name evidence="7" type="ORF">UQ64_18505</name>
</gene>
<evidence type="ECO:0000256" key="2">
    <source>
        <dbReference type="ARBA" id="ARBA00023125"/>
    </source>
</evidence>
<dbReference type="InterPro" id="IPR018060">
    <property type="entry name" value="HTH_AraC"/>
</dbReference>
<keyword evidence="4" id="KW-0597">Phosphoprotein</keyword>
<dbReference type="SMART" id="SM00342">
    <property type="entry name" value="HTH_ARAC"/>
    <property type="match status" value="1"/>
</dbReference>
<dbReference type="InterPro" id="IPR001789">
    <property type="entry name" value="Sig_transdc_resp-reg_receiver"/>
</dbReference>
<dbReference type="EMBL" id="LCZJ02000026">
    <property type="protein sequence ID" value="KTD85499.1"/>
    <property type="molecule type" value="Genomic_DNA"/>
</dbReference>
<dbReference type="AlphaFoldDB" id="A0A0W1AVZ0"/>
<dbReference type="PANTHER" id="PTHR43280">
    <property type="entry name" value="ARAC-FAMILY TRANSCRIPTIONAL REGULATOR"/>
    <property type="match status" value="1"/>
</dbReference>
<evidence type="ECO:0000313" key="8">
    <source>
        <dbReference type="Proteomes" id="UP000054709"/>
    </source>
</evidence>
<dbReference type="PROSITE" id="PS01124">
    <property type="entry name" value="HTH_ARAC_FAMILY_2"/>
    <property type="match status" value="1"/>
</dbReference>
<evidence type="ECO:0000259" key="5">
    <source>
        <dbReference type="PROSITE" id="PS01124"/>
    </source>
</evidence>
<evidence type="ECO:0000256" key="1">
    <source>
        <dbReference type="ARBA" id="ARBA00023015"/>
    </source>
</evidence>
<dbReference type="Pfam" id="PF12833">
    <property type="entry name" value="HTH_18"/>
    <property type="match status" value="1"/>
</dbReference>
<dbReference type="SMART" id="SM00448">
    <property type="entry name" value="REC"/>
    <property type="match status" value="1"/>
</dbReference>
<comment type="caution">
    <text evidence="7">The sequence shown here is derived from an EMBL/GenBank/DDBJ whole genome shotgun (WGS) entry which is preliminary data.</text>
</comment>
<dbReference type="Pfam" id="PF00072">
    <property type="entry name" value="Response_reg"/>
    <property type="match status" value="1"/>
</dbReference>
<keyword evidence="2" id="KW-0238">DNA-binding</keyword>
<evidence type="ECO:0000256" key="4">
    <source>
        <dbReference type="PROSITE-ProRule" id="PRU00169"/>
    </source>
</evidence>
<proteinExistence type="predicted"/>
<dbReference type="PROSITE" id="PS50110">
    <property type="entry name" value="RESPONSE_REGULATORY"/>
    <property type="match status" value="1"/>
</dbReference>
<dbReference type="SUPFAM" id="SSF52172">
    <property type="entry name" value="CheY-like"/>
    <property type="match status" value="1"/>
</dbReference>
<reference evidence="7 8" key="1">
    <citation type="journal article" date="2015" name="Int. Biodeterior. Biodegradation">
        <title>Physiological and genetic screening methods for the isolation of methyl tert-butyl ether-degrading bacteria for bioremediation purposes.</title>
        <authorList>
            <person name="Guisado I.M."/>
            <person name="Purswani J."/>
            <person name="Gonzalez Lopez J."/>
            <person name="Pozo C."/>
        </authorList>
    </citation>
    <scope>NUCLEOTIDE SEQUENCE [LARGE SCALE GENOMIC DNA]</scope>
    <source>
        <strain evidence="7 8">SH7</strain>
    </source>
</reference>
<dbReference type="CDD" id="cd17536">
    <property type="entry name" value="REC_YesN-like"/>
    <property type="match status" value="1"/>
</dbReference>
<dbReference type="InterPro" id="IPR018062">
    <property type="entry name" value="HTH_AraC-typ_CS"/>
</dbReference>
<dbReference type="InterPro" id="IPR020449">
    <property type="entry name" value="Tscrpt_reg_AraC-type_HTH"/>
</dbReference>
<dbReference type="Gene3D" id="1.10.10.60">
    <property type="entry name" value="Homeodomain-like"/>
    <property type="match status" value="2"/>
</dbReference>
<dbReference type="InterPro" id="IPR011006">
    <property type="entry name" value="CheY-like_superfamily"/>
</dbReference>
<dbReference type="Gene3D" id="3.40.50.2300">
    <property type="match status" value="1"/>
</dbReference>
<keyword evidence="3" id="KW-0804">Transcription</keyword>
<dbReference type="OrthoDB" id="9788446at2"/>
<keyword evidence="8" id="KW-1185">Reference proteome</keyword>
<evidence type="ECO:0000259" key="6">
    <source>
        <dbReference type="PROSITE" id="PS50110"/>
    </source>
</evidence>
<dbReference type="PRINTS" id="PR00032">
    <property type="entry name" value="HTHARAC"/>
</dbReference>
<protein>
    <recommendedName>
        <fullName evidence="9">AraC family transcriptional regulator</fullName>
    </recommendedName>
</protein>